<dbReference type="RefSeq" id="WP_341467606.1">
    <property type="nucleotide sequence ID" value="NZ_CP128399.1"/>
</dbReference>
<evidence type="ECO:0000256" key="7">
    <source>
        <dbReference type="ARBA" id="ARBA00023136"/>
    </source>
</evidence>
<name>A0ABY9AXY4_9CHLR</name>
<gene>
    <name evidence="10" type="ORF">OZ401_001499</name>
</gene>
<keyword evidence="11" id="KW-1185">Reference proteome</keyword>
<feature type="transmembrane region" description="Helical" evidence="8">
    <location>
        <begin position="417"/>
        <end position="439"/>
    </location>
</feature>
<comment type="subcellular location">
    <subcellularLocation>
        <location evidence="1">Cell membrane</location>
        <topology evidence="1">Multi-pass membrane protein</topology>
    </subcellularLocation>
</comment>
<proteinExistence type="predicted"/>
<feature type="transmembrane region" description="Helical" evidence="8">
    <location>
        <begin position="366"/>
        <end position="386"/>
    </location>
</feature>
<evidence type="ECO:0000256" key="5">
    <source>
        <dbReference type="ARBA" id="ARBA00022692"/>
    </source>
</evidence>
<dbReference type="Proteomes" id="UP001431572">
    <property type="component" value="Chromosome 1"/>
</dbReference>
<evidence type="ECO:0000256" key="1">
    <source>
        <dbReference type="ARBA" id="ARBA00004651"/>
    </source>
</evidence>
<evidence type="ECO:0000256" key="3">
    <source>
        <dbReference type="ARBA" id="ARBA00022676"/>
    </source>
</evidence>
<feature type="transmembrane region" description="Helical" evidence="8">
    <location>
        <begin position="141"/>
        <end position="159"/>
    </location>
</feature>
<feature type="transmembrane region" description="Helical" evidence="8">
    <location>
        <begin position="451"/>
        <end position="474"/>
    </location>
</feature>
<keyword evidence="2" id="KW-1003">Cell membrane</keyword>
<keyword evidence="3 10" id="KW-0328">Glycosyltransferase</keyword>
<accession>A0ABY9AXY4</accession>
<organism evidence="10 11">
    <name type="scientific">Candidatus Chlorohelix allophototropha</name>
    <dbReference type="NCBI Taxonomy" id="3003348"/>
    <lineage>
        <taxon>Bacteria</taxon>
        <taxon>Bacillati</taxon>
        <taxon>Chloroflexota</taxon>
        <taxon>Chloroflexia</taxon>
        <taxon>Candidatus Chloroheliales</taxon>
        <taxon>Candidatus Chloroheliaceae</taxon>
        <taxon>Candidatus Chlorohelix</taxon>
    </lineage>
</organism>
<dbReference type="InterPro" id="IPR038731">
    <property type="entry name" value="RgtA/B/C-like"/>
</dbReference>
<dbReference type="EC" id="2.4.-.-" evidence="10"/>
<dbReference type="PANTHER" id="PTHR33908">
    <property type="entry name" value="MANNOSYLTRANSFERASE YKCB-RELATED"/>
    <property type="match status" value="1"/>
</dbReference>
<keyword evidence="6 8" id="KW-1133">Transmembrane helix</keyword>
<evidence type="ECO:0000313" key="11">
    <source>
        <dbReference type="Proteomes" id="UP001431572"/>
    </source>
</evidence>
<dbReference type="InterPro" id="IPR050297">
    <property type="entry name" value="LipidA_mod_glycosyltrf_83"/>
</dbReference>
<protein>
    <submittedName>
        <fullName evidence="10">Glycosyltransferase family 39 protein</fullName>
        <ecNumber evidence="10">2.4.-.-</ecNumber>
    </submittedName>
</protein>
<reference evidence="10" key="1">
    <citation type="journal article" date="2024" name="Nature">
        <title>Anoxygenic phototroph of the Chloroflexota uses a type I reaction centre.</title>
        <authorList>
            <person name="Tsuji J.M."/>
            <person name="Shaw N.A."/>
            <person name="Nagashima S."/>
            <person name="Venkiteswaran J.J."/>
            <person name="Schiff S.L."/>
            <person name="Watanabe T."/>
            <person name="Fukui M."/>
            <person name="Hanada S."/>
            <person name="Tank M."/>
            <person name="Neufeld J.D."/>
        </authorList>
    </citation>
    <scope>NUCLEOTIDE SEQUENCE</scope>
    <source>
        <strain evidence="10">L227-S17</strain>
    </source>
</reference>
<feature type="transmembrane region" description="Helical" evidence="8">
    <location>
        <begin position="198"/>
        <end position="224"/>
    </location>
</feature>
<feature type="transmembrane region" description="Helical" evidence="8">
    <location>
        <begin position="393"/>
        <end position="411"/>
    </location>
</feature>
<evidence type="ECO:0000259" key="9">
    <source>
        <dbReference type="Pfam" id="PF13231"/>
    </source>
</evidence>
<dbReference type="GO" id="GO:0016757">
    <property type="term" value="F:glycosyltransferase activity"/>
    <property type="evidence" value="ECO:0007669"/>
    <property type="project" value="UniProtKB-KW"/>
</dbReference>
<feature type="transmembrane region" description="Helical" evidence="8">
    <location>
        <begin position="33"/>
        <end position="52"/>
    </location>
</feature>
<feature type="transmembrane region" description="Helical" evidence="8">
    <location>
        <begin position="118"/>
        <end position="135"/>
    </location>
</feature>
<dbReference type="PANTHER" id="PTHR33908:SF11">
    <property type="entry name" value="MEMBRANE PROTEIN"/>
    <property type="match status" value="1"/>
</dbReference>
<sequence length="618" mass="70750">MQQHFINPASVLEGRKLSSKSGRMYALKKAIPLFWAARDTLGVLLLIPLYLWMRLPNLMALPVFYDETIYLSYAREYMLDPQRNLLISAERDGKPPLFVWALSWAWNWFDEPLTGARMLSVIGGGVTCIFIYLIGKRVLSSVAGFLATLFYILCPLMVLHNRLAVHSSWESAAGMAALYFACAIAMQPRALYALGLGAALGLGMFVKQTALFAIGLTPLVAFILHRRPDIWERLKNPQPSFLRKFSLWWYQMRVRHLPQLARNSAIQSSQLINERKSTLFLKVSRLYKIRLFKTRSQNLRGFLYMAVVGFLGIAIAGAAYLPLQTGKDAAYLSSTDTSYALTFKEILAFPLDLWHSNFSQTWEWWLTYYNVPLLVLALAAFGYAILRPRFGHAELVLVCWAILPIIAQMILARQHWFSRYITPFGPPMLLLAAFAIYRLGRYLIRVSRERMGWSGAVGVAFGICLVLITIAPWVKLDDQIINHPAEAQLATRDRWQYIEGWPSGYGLEESLNTLRDLAATDPILIYIDQDNVTPEIYYMTKLSQLKGWVFFGRTAEVNWMTRNFRGERDTYYITTVQPDEVLRPYLKPIKSFPKPSGESSITIYHFVEPENKPEIPYQ</sequence>
<evidence type="ECO:0000313" key="10">
    <source>
        <dbReference type="EMBL" id="WJW65721.1"/>
    </source>
</evidence>
<keyword evidence="5 8" id="KW-0812">Transmembrane</keyword>
<evidence type="ECO:0000256" key="8">
    <source>
        <dbReference type="SAM" id="Phobius"/>
    </source>
</evidence>
<dbReference type="EMBL" id="CP128399">
    <property type="protein sequence ID" value="WJW65721.1"/>
    <property type="molecule type" value="Genomic_DNA"/>
</dbReference>
<evidence type="ECO:0000256" key="6">
    <source>
        <dbReference type="ARBA" id="ARBA00022989"/>
    </source>
</evidence>
<dbReference type="Pfam" id="PF13231">
    <property type="entry name" value="PMT_2"/>
    <property type="match status" value="1"/>
</dbReference>
<feature type="domain" description="Glycosyltransferase RgtA/B/C/D-like" evidence="9">
    <location>
        <begin position="94"/>
        <end position="224"/>
    </location>
</feature>
<evidence type="ECO:0000256" key="4">
    <source>
        <dbReference type="ARBA" id="ARBA00022679"/>
    </source>
</evidence>
<feature type="transmembrane region" description="Helical" evidence="8">
    <location>
        <begin position="302"/>
        <end position="323"/>
    </location>
</feature>
<keyword evidence="7 8" id="KW-0472">Membrane</keyword>
<evidence type="ECO:0000256" key="2">
    <source>
        <dbReference type="ARBA" id="ARBA00022475"/>
    </source>
</evidence>
<keyword evidence="4 10" id="KW-0808">Transferase</keyword>